<organism evidence="2 3">
    <name type="scientific">Neobacillus cucumis</name>
    <dbReference type="NCBI Taxonomy" id="1740721"/>
    <lineage>
        <taxon>Bacteria</taxon>
        <taxon>Bacillati</taxon>
        <taxon>Bacillota</taxon>
        <taxon>Bacilli</taxon>
        <taxon>Bacillales</taxon>
        <taxon>Bacillaceae</taxon>
        <taxon>Neobacillus</taxon>
    </lineage>
</organism>
<gene>
    <name evidence="2" type="ORF">CVD27_13555</name>
</gene>
<dbReference type="GO" id="GO:0097367">
    <property type="term" value="F:carbohydrate derivative binding"/>
    <property type="evidence" value="ECO:0007669"/>
    <property type="project" value="InterPro"/>
</dbReference>
<dbReference type="Pfam" id="PF01418">
    <property type="entry name" value="HTH_6"/>
    <property type="match status" value="1"/>
</dbReference>
<dbReference type="Proteomes" id="UP000234950">
    <property type="component" value="Unassembled WGS sequence"/>
</dbReference>
<evidence type="ECO:0000313" key="3">
    <source>
        <dbReference type="Proteomes" id="UP000234950"/>
    </source>
</evidence>
<dbReference type="InterPro" id="IPR036388">
    <property type="entry name" value="WH-like_DNA-bd_sf"/>
</dbReference>
<dbReference type="EMBL" id="PGVE01000052">
    <property type="protein sequence ID" value="PLS03693.1"/>
    <property type="molecule type" value="Genomic_DNA"/>
</dbReference>
<accession>A0A2N5HDZ2</accession>
<keyword evidence="3" id="KW-1185">Reference proteome</keyword>
<dbReference type="OrthoDB" id="370421at2"/>
<dbReference type="GO" id="GO:1901135">
    <property type="term" value="P:carbohydrate derivative metabolic process"/>
    <property type="evidence" value="ECO:0007669"/>
    <property type="project" value="InterPro"/>
</dbReference>
<protein>
    <recommendedName>
        <fullName evidence="1">HTH rpiR-type domain-containing protein</fullName>
    </recommendedName>
</protein>
<dbReference type="PANTHER" id="PTHR30514">
    <property type="entry name" value="GLUCOKINASE"/>
    <property type="match status" value="1"/>
</dbReference>
<dbReference type="AlphaFoldDB" id="A0A2N5HDZ2"/>
<comment type="caution">
    <text evidence="2">The sequence shown here is derived from an EMBL/GenBank/DDBJ whole genome shotgun (WGS) entry which is preliminary data.</text>
</comment>
<dbReference type="Gene3D" id="1.10.10.10">
    <property type="entry name" value="Winged helix-like DNA-binding domain superfamily/Winged helix DNA-binding domain"/>
    <property type="match status" value="1"/>
</dbReference>
<dbReference type="PANTHER" id="PTHR30514:SF1">
    <property type="entry name" value="HTH-TYPE TRANSCRIPTIONAL REGULATOR HEXR-RELATED"/>
    <property type="match status" value="1"/>
</dbReference>
<dbReference type="InterPro" id="IPR009057">
    <property type="entry name" value="Homeodomain-like_sf"/>
</dbReference>
<name>A0A2N5HDZ2_9BACI</name>
<reference evidence="2 3" key="1">
    <citation type="submission" date="2017-11" db="EMBL/GenBank/DDBJ databases">
        <title>Comparitive Functional Genomics of Dry Heat Resistant strains isolated from the Viking Spacecraft.</title>
        <authorList>
            <person name="Seuylemezian A."/>
            <person name="Cooper K."/>
            <person name="Vaishampayan P."/>
        </authorList>
    </citation>
    <scope>NUCLEOTIDE SEQUENCE [LARGE SCALE GENOMIC DNA]</scope>
    <source>
        <strain evidence="2 3">V32-6</strain>
    </source>
</reference>
<feature type="domain" description="HTH rpiR-type" evidence="1">
    <location>
        <begin position="9"/>
        <end position="83"/>
    </location>
</feature>
<dbReference type="SUPFAM" id="SSF46689">
    <property type="entry name" value="Homeodomain-like"/>
    <property type="match status" value="1"/>
</dbReference>
<dbReference type="InterPro" id="IPR047640">
    <property type="entry name" value="RpiR-like"/>
</dbReference>
<sequence length="258" mass="29780">MGKLEQLIYTLLAYINNSLNKDINYYIAKSLLEHINRIESFSLDTVAEACNVAPSTINRFCKRIGFKNFSNLRNSVSIPMGVNLYEKAETELSTQMFLKQLNENIEMIENIPILNIDRIVNQIHQSRRIVILGFEKNQIQAMELQKKLFLFGKLCECDTNLFKQIDALSDLSDEDMIITISIQGNILSYHFPIMEKLKTAKGKKLLITFSSDLYKLEIFHDILQCGKIENSGVSSFTLLRLFDVLIDRYHRFSVSNFS</sequence>
<dbReference type="SUPFAM" id="SSF53697">
    <property type="entry name" value="SIS domain"/>
    <property type="match status" value="1"/>
</dbReference>
<evidence type="ECO:0000259" key="1">
    <source>
        <dbReference type="PROSITE" id="PS51071"/>
    </source>
</evidence>
<dbReference type="InterPro" id="IPR046348">
    <property type="entry name" value="SIS_dom_sf"/>
</dbReference>
<proteinExistence type="predicted"/>
<dbReference type="PROSITE" id="PS51071">
    <property type="entry name" value="HTH_RPIR"/>
    <property type="match status" value="1"/>
</dbReference>
<dbReference type="GO" id="GO:0003677">
    <property type="term" value="F:DNA binding"/>
    <property type="evidence" value="ECO:0007669"/>
    <property type="project" value="InterPro"/>
</dbReference>
<dbReference type="Gene3D" id="3.40.50.10490">
    <property type="entry name" value="Glucose-6-phosphate isomerase like protein, domain 1"/>
    <property type="match status" value="1"/>
</dbReference>
<evidence type="ECO:0000313" key="2">
    <source>
        <dbReference type="EMBL" id="PLS03693.1"/>
    </source>
</evidence>
<dbReference type="GO" id="GO:0003700">
    <property type="term" value="F:DNA-binding transcription factor activity"/>
    <property type="evidence" value="ECO:0007669"/>
    <property type="project" value="InterPro"/>
</dbReference>
<dbReference type="InterPro" id="IPR000281">
    <property type="entry name" value="HTH_RpiR"/>
</dbReference>